<dbReference type="EnsemblPlants" id="Bo4g088160.1">
    <property type="protein sequence ID" value="Bo4g088160.1"/>
    <property type="gene ID" value="Bo4g088160"/>
</dbReference>
<keyword evidence="6" id="KW-1185">Reference proteome</keyword>
<dbReference type="PRINTS" id="PR00049">
    <property type="entry name" value="WILMSTUMOUR"/>
</dbReference>
<organism evidence="5 6">
    <name type="scientific">Brassica oleracea var. oleracea</name>
    <dbReference type="NCBI Taxonomy" id="109376"/>
    <lineage>
        <taxon>Eukaryota</taxon>
        <taxon>Viridiplantae</taxon>
        <taxon>Streptophyta</taxon>
        <taxon>Embryophyta</taxon>
        <taxon>Tracheophyta</taxon>
        <taxon>Spermatophyta</taxon>
        <taxon>Magnoliopsida</taxon>
        <taxon>eudicotyledons</taxon>
        <taxon>Gunneridae</taxon>
        <taxon>Pentapetalae</taxon>
        <taxon>rosids</taxon>
        <taxon>malvids</taxon>
        <taxon>Brassicales</taxon>
        <taxon>Brassicaceae</taxon>
        <taxon>Brassiceae</taxon>
        <taxon>Brassica</taxon>
    </lineage>
</organism>
<feature type="region of interest" description="Disordered" evidence="3">
    <location>
        <begin position="78"/>
        <end position="141"/>
    </location>
</feature>
<name>A0A0D3BVI3_BRAOL</name>
<evidence type="ECO:0000259" key="4">
    <source>
        <dbReference type="Pfam" id="PF01657"/>
    </source>
</evidence>
<dbReference type="AlphaFoldDB" id="A0A0D3BVI3"/>
<dbReference type="Gramene" id="Bo4g088160.1">
    <property type="protein sequence ID" value="Bo4g088160.1"/>
    <property type="gene ID" value="Bo4g088160"/>
</dbReference>
<reference evidence="5 6" key="1">
    <citation type="journal article" date="2014" name="Genome Biol.">
        <title>Transcriptome and methylome profiling reveals relics of genome dominance in the mesopolyploid Brassica oleracea.</title>
        <authorList>
            <person name="Parkin I.A."/>
            <person name="Koh C."/>
            <person name="Tang H."/>
            <person name="Robinson S.J."/>
            <person name="Kagale S."/>
            <person name="Clarke W.E."/>
            <person name="Town C.D."/>
            <person name="Nixon J."/>
            <person name="Krishnakumar V."/>
            <person name="Bidwell S.L."/>
            <person name="Denoeud F."/>
            <person name="Belcram H."/>
            <person name="Links M.G."/>
            <person name="Just J."/>
            <person name="Clarke C."/>
            <person name="Bender T."/>
            <person name="Huebert T."/>
            <person name="Mason A.S."/>
            <person name="Pires J.C."/>
            <person name="Barker G."/>
            <person name="Moore J."/>
            <person name="Walley P.G."/>
            <person name="Manoli S."/>
            <person name="Batley J."/>
            <person name="Edwards D."/>
            <person name="Nelson M.N."/>
            <person name="Wang X."/>
            <person name="Paterson A.H."/>
            <person name="King G."/>
            <person name="Bancroft I."/>
            <person name="Chalhoub B."/>
            <person name="Sharpe A.G."/>
        </authorList>
    </citation>
    <scope>NUCLEOTIDE SEQUENCE</scope>
    <source>
        <strain evidence="5 6">cv. TO1000</strain>
    </source>
</reference>
<feature type="compositionally biased region" description="Polar residues" evidence="3">
    <location>
        <begin position="130"/>
        <end position="140"/>
    </location>
</feature>
<feature type="region of interest" description="Disordered" evidence="3">
    <location>
        <begin position="169"/>
        <end position="236"/>
    </location>
</feature>
<accession>A0A0D3BVI3</accession>
<proteinExistence type="predicted"/>
<dbReference type="InterPro" id="IPR002902">
    <property type="entry name" value="GNK2"/>
</dbReference>
<feature type="compositionally biased region" description="Polar residues" evidence="3">
    <location>
        <begin position="97"/>
        <end position="110"/>
    </location>
</feature>
<feature type="compositionally biased region" description="Acidic residues" evidence="3">
    <location>
        <begin position="206"/>
        <end position="215"/>
    </location>
</feature>
<sequence>MDLLIREAYSSSSYFAEETHHVSYLGEVYDLHGLVQCTPDCYRCLKWAYNETEDCCYGKSFALVYTTKCMLTYKTSFLAPPPPPTPPPPPPPFRPYSGNNSPDSGDSFSLSLKKKKKKEEEEEVQEREMSTTNIVESPTNKMDEHTELLEQSAVKLSQLEAENLILLKENSALSSASKKRCRWDPPLNGDPMNRTGSSGKTQQKLDEDDEDSDSDTDMKTREAAATNRSAMTAYME</sequence>
<dbReference type="Proteomes" id="UP000032141">
    <property type="component" value="Chromosome C4"/>
</dbReference>
<keyword evidence="1" id="KW-0732">Signal</keyword>
<dbReference type="InterPro" id="IPR038408">
    <property type="entry name" value="GNK2_sf"/>
</dbReference>
<evidence type="ECO:0000256" key="3">
    <source>
        <dbReference type="SAM" id="MobiDB-lite"/>
    </source>
</evidence>
<feature type="compositionally biased region" description="Pro residues" evidence="3">
    <location>
        <begin position="79"/>
        <end position="94"/>
    </location>
</feature>
<reference evidence="5" key="2">
    <citation type="submission" date="2015-03" db="UniProtKB">
        <authorList>
            <consortium name="EnsemblPlants"/>
        </authorList>
    </citation>
    <scope>IDENTIFICATION</scope>
</reference>
<protein>
    <recommendedName>
        <fullName evidence="4">Gnk2-homologous domain-containing protein</fullName>
    </recommendedName>
</protein>
<keyword evidence="2" id="KW-0677">Repeat</keyword>
<evidence type="ECO:0000313" key="6">
    <source>
        <dbReference type="Proteomes" id="UP000032141"/>
    </source>
</evidence>
<dbReference type="CDD" id="cd23509">
    <property type="entry name" value="Gnk2-like"/>
    <property type="match status" value="1"/>
</dbReference>
<dbReference type="Gene3D" id="3.30.430.20">
    <property type="entry name" value="Gnk2 domain, C-X8-C-X2-C motif"/>
    <property type="match status" value="1"/>
</dbReference>
<evidence type="ECO:0000313" key="5">
    <source>
        <dbReference type="EnsemblPlants" id="Bo4g088160.1"/>
    </source>
</evidence>
<dbReference type="HOGENOM" id="CLU_1176845_0_0_1"/>
<dbReference type="Pfam" id="PF01657">
    <property type="entry name" value="Stress-antifung"/>
    <property type="match status" value="1"/>
</dbReference>
<feature type="domain" description="Gnk2-homologous" evidence="4">
    <location>
        <begin position="22"/>
        <end position="75"/>
    </location>
</feature>
<evidence type="ECO:0000256" key="2">
    <source>
        <dbReference type="ARBA" id="ARBA00022737"/>
    </source>
</evidence>
<evidence type="ECO:0000256" key="1">
    <source>
        <dbReference type="ARBA" id="ARBA00022729"/>
    </source>
</evidence>